<gene>
    <name evidence="2" type="ORF">HYPSUDRAFT_207634</name>
</gene>
<evidence type="ECO:0000256" key="1">
    <source>
        <dbReference type="SAM" id="MobiDB-lite"/>
    </source>
</evidence>
<dbReference type="AlphaFoldDB" id="A0A0D2LXW9"/>
<evidence type="ECO:0000313" key="3">
    <source>
        <dbReference type="Proteomes" id="UP000054270"/>
    </source>
</evidence>
<feature type="compositionally biased region" description="Low complexity" evidence="1">
    <location>
        <begin position="252"/>
        <end position="266"/>
    </location>
</feature>
<organism evidence="2 3">
    <name type="scientific">Hypholoma sublateritium (strain FD-334 SS-4)</name>
    <dbReference type="NCBI Taxonomy" id="945553"/>
    <lineage>
        <taxon>Eukaryota</taxon>
        <taxon>Fungi</taxon>
        <taxon>Dikarya</taxon>
        <taxon>Basidiomycota</taxon>
        <taxon>Agaricomycotina</taxon>
        <taxon>Agaricomycetes</taxon>
        <taxon>Agaricomycetidae</taxon>
        <taxon>Agaricales</taxon>
        <taxon>Agaricineae</taxon>
        <taxon>Strophariaceae</taxon>
        <taxon>Hypholoma</taxon>
    </lineage>
</organism>
<evidence type="ECO:0000313" key="2">
    <source>
        <dbReference type="EMBL" id="KJA15703.1"/>
    </source>
</evidence>
<reference evidence="3" key="1">
    <citation type="submission" date="2014-04" db="EMBL/GenBank/DDBJ databases">
        <title>Evolutionary Origins and Diversification of the Mycorrhizal Mutualists.</title>
        <authorList>
            <consortium name="DOE Joint Genome Institute"/>
            <consortium name="Mycorrhizal Genomics Consortium"/>
            <person name="Kohler A."/>
            <person name="Kuo A."/>
            <person name="Nagy L.G."/>
            <person name="Floudas D."/>
            <person name="Copeland A."/>
            <person name="Barry K.W."/>
            <person name="Cichocki N."/>
            <person name="Veneault-Fourrey C."/>
            <person name="LaButti K."/>
            <person name="Lindquist E.A."/>
            <person name="Lipzen A."/>
            <person name="Lundell T."/>
            <person name="Morin E."/>
            <person name="Murat C."/>
            <person name="Riley R."/>
            <person name="Ohm R."/>
            <person name="Sun H."/>
            <person name="Tunlid A."/>
            <person name="Henrissat B."/>
            <person name="Grigoriev I.V."/>
            <person name="Hibbett D.S."/>
            <person name="Martin F."/>
        </authorList>
    </citation>
    <scope>NUCLEOTIDE SEQUENCE [LARGE SCALE GENOMIC DNA]</scope>
    <source>
        <strain evidence="3">FD-334 SS-4</strain>
    </source>
</reference>
<proteinExistence type="predicted"/>
<feature type="region of interest" description="Disordered" evidence="1">
    <location>
        <begin position="176"/>
        <end position="205"/>
    </location>
</feature>
<feature type="region of interest" description="Disordered" evidence="1">
    <location>
        <begin position="226"/>
        <end position="266"/>
    </location>
</feature>
<keyword evidence="3" id="KW-1185">Reference proteome</keyword>
<feature type="compositionally biased region" description="Basic and acidic residues" evidence="1">
    <location>
        <begin position="226"/>
        <end position="247"/>
    </location>
</feature>
<dbReference type="EMBL" id="KN817637">
    <property type="protein sequence ID" value="KJA15703.1"/>
    <property type="molecule type" value="Genomic_DNA"/>
</dbReference>
<dbReference type="Proteomes" id="UP000054270">
    <property type="component" value="Unassembled WGS sequence"/>
</dbReference>
<accession>A0A0D2LXW9</accession>
<protein>
    <submittedName>
        <fullName evidence="2">Uncharacterized protein</fullName>
    </submittedName>
</protein>
<sequence length="266" mass="30298">MREDFASDFAGKNETLRNNVVNSLKTSQDIFQEIPYVYPSQRHVEFAPPATSFRMLPTNSEWTAPAREVAVPASAIAMARLHPIPTLPGAGTLRSISLNDEVVAPGGPLLTPKGILPINMDPAPAPEPQKWSSHKFANDWNNAQYYPESRQHDVRMMMGYETPTLGAEWEDPWAEARREEDHLEEARREEARQEEVRQEEVRQEEVRQEVVIRVEDLLEEALREAIRLEDRQEDHREDPREEDRPVRPTENALYAPARTAASASAA</sequence>
<name>A0A0D2LXW9_HYPSF</name>